<sequence length="84" mass="9628">MSYALQEYNGRPYITGKKSDIPKQGLPSIFDSRDNRDSQCPLPSSRIIRAQTRYNCVRLLGEIRVDPLHLETGLIPDVTRVRQL</sequence>
<accession>A0A4Q9MFG3</accession>
<proteinExistence type="predicted"/>
<name>A0A4Q9MFG3_9APHY</name>
<gene>
    <name evidence="3" type="ORF">BD310DRAFT_855828</name>
    <name evidence="2" type="ORF">BD311DRAFT_668154</name>
</gene>
<feature type="region of interest" description="Disordered" evidence="1">
    <location>
        <begin position="14"/>
        <end position="43"/>
    </location>
</feature>
<dbReference type="Proteomes" id="UP000292957">
    <property type="component" value="Unassembled WGS sequence"/>
</dbReference>
<dbReference type="Proteomes" id="UP000292082">
    <property type="component" value="Unassembled WGS sequence"/>
</dbReference>
<evidence type="ECO:0000313" key="2">
    <source>
        <dbReference type="EMBL" id="TBU26140.1"/>
    </source>
</evidence>
<organism evidence="2">
    <name type="scientific">Dichomitus squalens</name>
    <dbReference type="NCBI Taxonomy" id="114155"/>
    <lineage>
        <taxon>Eukaryota</taxon>
        <taxon>Fungi</taxon>
        <taxon>Dikarya</taxon>
        <taxon>Basidiomycota</taxon>
        <taxon>Agaricomycotina</taxon>
        <taxon>Agaricomycetes</taxon>
        <taxon>Polyporales</taxon>
        <taxon>Polyporaceae</taxon>
        <taxon>Dichomitus</taxon>
    </lineage>
</organism>
<evidence type="ECO:0000313" key="3">
    <source>
        <dbReference type="EMBL" id="TBU55928.1"/>
    </source>
</evidence>
<keyword evidence="4" id="KW-1185">Reference proteome</keyword>
<evidence type="ECO:0000256" key="1">
    <source>
        <dbReference type="SAM" id="MobiDB-lite"/>
    </source>
</evidence>
<protein>
    <submittedName>
        <fullName evidence="2">Uncharacterized protein</fullName>
    </submittedName>
</protein>
<dbReference type="EMBL" id="ML145160">
    <property type="protein sequence ID" value="TBU55928.1"/>
    <property type="molecule type" value="Genomic_DNA"/>
</dbReference>
<dbReference type="EMBL" id="ML143450">
    <property type="protein sequence ID" value="TBU26140.1"/>
    <property type="molecule type" value="Genomic_DNA"/>
</dbReference>
<reference evidence="2 4" key="1">
    <citation type="submission" date="2019-01" db="EMBL/GenBank/DDBJ databases">
        <title>Draft genome sequences of three monokaryotic isolates of the white-rot basidiomycete fungus Dichomitus squalens.</title>
        <authorList>
            <consortium name="DOE Joint Genome Institute"/>
            <person name="Lopez S.C."/>
            <person name="Andreopoulos B."/>
            <person name="Pangilinan J."/>
            <person name="Lipzen A."/>
            <person name="Riley R."/>
            <person name="Ahrendt S."/>
            <person name="Ng V."/>
            <person name="Barry K."/>
            <person name="Daum C."/>
            <person name="Grigoriev I.V."/>
            <person name="Hilden K.S."/>
            <person name="Makela M.R."/>
            <person name="de Vries R.P."/>
        </authorList>
    </citation>
    <scope>NUCLEOTIDE SEQUENCE [LARGE SCALE GENOMIC DNA]</scope>
    <source>
        <strain evidence="3 4">CBS 464.89</strain>
        <strain evidence="2">OM18370.1</strain>
    </source>
</reference>
<dbReference type="AlphaFoldDB" id="A0A4Q9MFG3"/>
<evidence type="ECO:0000313" key="4">
    <source>
        <dbReference type="Proteomes" id="UP000292082"/>
    </source>
</evidence>